<dbReference type="InterPro" id="IPR013024">
    <property type="entry name" value="GGCT-like"/>
</dbReference>
<keyword evidence="3" id="KW-1185">Reference proteome</keyword>
<dbReference type="Proteomes" id="UP000760545">
    <property type="component" value="Unassembled WGS sequence"/>
</dbReference>
<organism evidence="2 3">
    <name type="scientific">Tamlana crocina</name>
    <dbReference type="NCBI Taxonomy" id="393006"/>
    <lineage>
        <taxon>Bacteria</taxon>
        <taxon>Pseudomonadati</taxon>
        <taxon>Bacteroidota</taxon>
        <taxon>Flavobacteriia</taxon>
        <taxon>Flavobacteriales</taxon>
        <taxon>Flavobacteriaceae</taxon>
        <taxon>Tamlana</taxon>
    </lineage>
</organism>
<evidence type="ECO:0000313" key="3">
    <source>
        <dbReference type="Proteomes" id="UP000760545"/>
    </source>
</evidence>
<dbReference type="InterPro" id="IPR036568">
    <property type="entry name" value="GGCT-like_sf"/>
</dbReference>
<dbReference type="Pfam" id="PF06094">
    <property type="entry name" value="GGACT"/>
    <property type="match status" value="1"/>
</dbReference>
<name>A0ABX1DFT4_9FLAO</name>
<accession>A0ABX1DFT4</accession>
<dbReference type="SUPFAM" id="SSF110857">
    <property type="entry name" value="Gamma-glutamyl cyclotransferase-like"/>
    <property type="match status" value="1"/>
</dbReference>
<evidence type="ECO:0000313" key="2">
    <source>
        <dbReference type="EMBL" id="NJX15508.1"/>
    </source>
</evidence>
<evidence type="ECO:0000259" key="1">
    <source>
        <dbReference type="Pfam" id="PF06094"/>
    </source>
</evidence>
<proteinExistence type="predicted"/>
<comment type="caution">
    <text evidence="2">The sequence shown here is derived from an EMBL/GenBank/DDBJ whole genome shotgun (WGS) entry which is preliminary data.</text>
</comment>
<gene>
    <name evidence="2" type="ORF">HC176_08390</name>
</gene>
<dbReference type="Gene3D" id="3.10.490.10">
    <property type="entry name" value="Gamma-glutamyl cyclotransferase-like"/>
    <property type="match status" value="1"/>
</dbReference>
<dbReference type="RefSeq" id="WP_167917745.1">
    <property type="nucleotide sequence ID" value="NZ_JAAVJS010000009.1"/>
</dbReference>
<feature type="domain" description="Gamma-glutamylcyclotransferase AIG2-like" evidence="1">
    <location>
        <begin position="6"/>
        <end position="128"/>
    </location>
</feature>
<reference evidence="2 3" key="1">
    <citation type="submission" date="2020-03" db="EMBL/GenBank/DDBJ databases">
        <title>Tamlana sp. nov, isolated from XXX.</title>
        <authorList>
            <person name="Cao W.R."/>
        </authorList>
    </citation>
    <scope>NUCLEOTIDE SEQUENCE [LARGE SCALE GENOMIC DNA]</scope>
    <source>
        <strain evidence="2 3">HST1-43</strain>
    </source>
</reference>
<protein>
    <submittedName>
        <fullName evidence="2">Gamma-glutamylcyclotransferase</fullName>
    </submittedName>
</protein>
<sequence length="135" mass="15129">MTSTYLFVYGTLLKDTGNDMASFLHAHSQCLGNGYFHGKLYKVSWYPGAVLSENTSENVHGKIFKIHDAAVFKVLDDYEGTGPNYPEPHLFKKHQVTAFLVDGTPVETIVYLYNLPLDGLRQIKSGDFIKHVSDS</sequence>
<dbReference type="EMBL" id="JAAVJS010000009">
    <property type="protein sequence ID" value="NJX15508.1"/>
    <property type="molecule type" value="Genomic_DNA"/>
</dbReference>
<dbReference type="CDD" id="cd06661">
    <property type="entry name" value="GGCT_like"/>
    <property type="match status" value="1"/>
</dbReference>
<dbReference type="InterPro" id="IPR009288">
    <property type="entry name" value="AIG2-like_dom"/>
</dbReference>